<proteinExistence type="predicted"/>
<dbReference type="HOGENOM" id="CLU_004552_3_0_1"/>
<dbReference type="OrthoDB" id="3364670at2759"/>
<dbReference type="PANTHER" id="PTHR33096">
    <property type="entry name" value="CXC2 DOMAIN-CONTAINING PROTEIN"/>
    <property type="match status" value="1"/>
</dbReference>
<dbReference type="STRING" id="1036808.A0A0C2YM66"/>
<accession>A0A0C2YM66</accession>
<evidence type="ECO:0000313" key="2">
    <source>
        <dbReference type="Proteomes" id="UP000053989"/>
    </source>
</evidence>
<dbReference type="InterPro" id="IPR040521">
    <property type="entry name" value="KDZ"/>
</dbReference>
<gene>
    <name evidence="1" type="ORF">SCLCIDRAFT_144550</name>
</gene>
<protein>
    <submittedName>
        <fullName evidence="1">Uncharacterized protein</fullName>
    </submittedName>
</protein>
<dbReference type="EMBL" id="KN822317">
    <property type="protein sequence ID" value="KIM50863.1"/>
    <property type="molecule type" value="Genomic_DNA"/>
</dbReference>
<dbReference type="AlphaFoldDB" id="A0A0C2YM66"/>
<keyword evidence="2" id="KW-1185">Reference proteome</keyword>
<dbReference type="Proteomes" id="UP000053989">
    <property type="component" value="Unassembled WGS sequence"/>
</dbReference>
<dbReference type="PANTHER" id="PTHR33096:SF1">
    <property type="entry name" value="CXC1-LIKE CYSTEINE CLUSTER ASSOCIATED WITH KDZ TRANSPOSASES DOMAIN-CONTAINING PROTEIN"/>
    <property type="match status" value="1"/>
</dbReference>
<dbReference type="InParanoid" id="A0A0C2YM66"/>
<evidence type="ECO:0000313" key="1">
    <source>
        <dbReference type="EMBL" id="KIM50863.1"/>
    </source>
</evidence>
<reference evidence="2" key="2">
    <citation type="submission" date="2015-01" db="EMBL/GenBank/DDBJ databases">
        <title>Evolutionary Origins and Diversification of the Mycorrhizal Mutualists.</title>
        <authorList>
            <consortium name="DOE Joint Genome Institute"/>
            <consortium name="Mycorrhizal Genomics Consortium"/>
            <person name="Kohler A."/>
            <person name="Kuo A."/>
            <person name="Nagy L.G."/>
            <person name="Floudas D."/>
            <person name="Copeland A."/>
            <person name="Barry K.W."/>
            <person name="Cichocki N."/>
            <person name="Veneault-Fourrey C."/>
            <person name="LaButti K."/>
            <person name="Lindquist E.A."/>
            <person name="Lipzen A."/>
            <person name="Lundell T."/>
            <person name="Morin E."/>
            <person name="Murat C."/>
            <person name="Riley R."/>
            <person name="Ohm R."/>
            <person name="Sun H."/>
            <person name="Tunlid A."/>
            <person name="Henrissat B."/>
            <person name="Grigoriev I.V."/>
            <person name="Hibbett D.S."/>
            <person name="Martin F."/>
        </authorList>
    </citation>
    <scope>NUCLEOTIDE SEQUENCE [LARGE SCALE GENOMIC DNA]</scope>
    <source>
        <strain evidence="2">Foug A</strain>
    </source>
</reference>
<sequence>PSDYLCTCCPLCLGGGLQRASIPQDDFDCIVCLDACFTQKHTNNPRNSATHDPPNPTNTVFIPESEVKAMELFIEGQQPTSSNQHSSLIQNQLKDDNFEKGMRVPTSVLNGCGDSFHAADEKQQKASTRFFADTGLMALLCHHDHVLWLVNMTSAGEKQHYALVLVKHLFEYLPP</sequence>
<name>A0A0C2YM66_9AGAM</name>
<organism evidence="1 2">
    <name type="scientific">Scleroderma citrinum Foug A</name>
    <dbReference type="NCBI Taxonomy" id="1036808"/>
    <lineage>
        <taxon>Eukaryota</taxon>
        <taxon>Fungi</taxon>
        <taxon>Dikarya</taxon>
        <taxon>Basidiomycota</taxon>
        <taxon>Agaricomycotina</taxon>
        <taxon>Agaricomycetes</taxon>
        <taxon>Agaricomycetidae</taxon>
        <taxon>Boletales</taxon>
        <taxon>Sclerodermatineae</taxon>
        <taxon>Sclerodermataceae</taxon>
        <taxon>Scleroderma</taxon>
    </lineage>
</organism>
<feature type="non-terminal residue" evidence="1">
    <location>
        <position position="1"/>
    </location>
</feature>
<dbReference type="Pfam" id="PF18758">
    <property type="entry name" value="KDZ"/>
    <property type="match status" value="1"/>
</dbReference>
<reference evidence="1 2" key="1">
    <citation type="submission" date="2014-04" db="EMBL/GenBank/DDBJ databases">
        <authorList>
            <consortium name="DOE Joint Genome Institute"/>
            <person name="Kuo A."/>
            <person name="Kohler A."/>
            <person name="Nagy L.G."/>
            <person name="Floudas D."/>
            <person name="Copeland A."/>
            <person name="Barry K.W."/>
            <person name="Cichocki N."/>
            <person name="Veneault-Fourrey C."/>
            <person name="LaButti K."/>
            <person name="Lindquist E.A."/>
            <person name="Lipzen A."/>
            <person name="Lundell T."/>
            <person name="Morin E."/>
            <person name="Murat C."/>
            <person name="Sun H."/>
            <person name="Tunlid A."/>
            <person name="Henrissat B."/>
            <person name="Grigoriev I.V."/>
            <person name="Hibbett D.S."/>
            <person name="Martin F."/>
            <person name="Nordberg H.P."/>
            <person name="Cantor M.N."/>
            <person name="Hua S.X."/>
        </authorList>
    </citation>
    <scope>NUCLEOTIDE SEQUENCE [LARGE SCALE GENOMIC DNA]</scope>
    <source>
        <strain evidence="1 2">Foug A</strain>
    </source>
</reference>